<keyword evidence="2" id="KW-0560">Oxidoreductase</keyword>
<reference evidence="3" key="2">
    <citation type="submission" date="2020-08" db="EMBL/GenBank/DDBJ databases">
        <title>Draft Genome Sequence of Cumin Blight Pathogen Alternaria burnsii.</title>
        <authorList>
            <person name="Feng Z."/>
        </authorList>
    </citation>
    <scope>NUCLEOTIDE SEQUENCE</scope>
    <source>
        <strain evidence="3">CBS107.38</strain>
    </source>
</reference>
<dbReference type="PANTHER" id="PTHR24320:SF272">
    <property type="entry name" value="NAD(P)-BINDING ROSSMANN-FOLD SUPERFAMILY PROTEIN"/>
    <property type="match status" value="1"/>
</dbReference>
<evidence type="ECO:0000313" key="4">
    <source>
        <dbReference type="Proteomes" id="UP000596902"/>
    </source>
</evidence>
<protein>
    <recommendedName>
        <fullName evidence="5">Short-chain dehydrogenase</fullName>
    </recommendedName>
</protein>
<dbReference type="Gene3D" id="3.40.50.720">
    <property type="entry name" value="NAD(P)-binding Rossmann-like Domain"/>
    <property type="match status" value="1"/>
</dbReference>
<dbReference type="PRINTS" id="PR00081">
    <property type="entry name" value="GDHRDH"/>
</dbReference>
<keyword evidence="4" id="KW-1185">Reference proteome</keyword>
<dbReference type="GeneID" id="62207092"/>
<reference evidence="3" key="1">
    <citation type="submission" date="2020-01" db="EMBL/GenBank/DDBJ databases">
        <authorList>
            <person name="Feng Z.H.Z."/>
        </authorList>
    </citation>
    <scope>NUCLEOTIDE SEQUENCE</scope>
    <source>
        <strain evidence="3">CBS107.38</strain>
    </source>
</reference>
<gene>
    <name evidence="3" type="ORF">GT037_008867</name>
</gene>
<name>A0A8H7AX23_9PLEO</name>
<evidence type="ECO:0000256" key="1">
    <source>
        <dbReference type="ARBA" id="ARBA00006484"/>
    </source>
</evidence>
<dbReference type="SUPFAM" id="SSF51735">
    <property type="entry name" value="NAD(P)-binding Rossmann-fold domains"/>
    <property type="match status" value="1"/>
</dbReference>
<proteinExistence type="inferred from homology"/>
<evidence type="ECO:0000256" key="2">
    <source>
        <dbReference type="ARBA" id="ARBA00023002"/>
    </source>
</evidence>
<organism evidence="3 4">
    <name type="scientific">Alternaria burnsii</name>
    <dbReference type="NCBI Taxonomy" id="1187904"/>
    <lineage>
        <taxon>Eukaryota</taxon>
        <taxon>Fungi</taxon>
        <taxon>Dikarya</taxon>
        <taxon>Ascomycota</taxon>
        <taxon>Pezizomycotina</taxon>
        <taxon>Dothideomycetes</taxon>
        <taxon>Pleosporomycetidae</taxon>
        <taxon>Pleosporales</taxon>
        <taxon>Pleosporineae</taxon>
        <taxon>Pleosporaceae</taxon>
        <taxon>Alternaria</taxon>
        <taxon>Alternaria sect. Alternaria</taxon>
    </lineage>
</organism>
<evidence type="ECO:0000313" key="3">
    <source>
        <dbReference type="EMBL" id="KAF7672916.1"/>
    </source>
</evidence>
<dbReference type="InterPro" id="IPR036291">
    <property type="entry name" value="NAD(P)-bd_dom_sf"/>
</dbReference>
<comment type="caution">
    <text evidence="3">The sequence shown here is derived from an EMBL/GenBank/DDBJ whole genome shotgun (WGS) entry which is preliminary data.</text>
</comment>
<sequence length="343" mass="36832">MSDPLTPYAEKYLQPNGPGDARPTAFQVIRDNNLVGKWTGRVVLVTGGTSGIGIETARALFATNADVFITARDLNKASRVIEDIRKSTKGDGRLEAIEMDMDKLESVKSAAQAFLDKSSKLNVLVNNAGIMGLPKRSTTVDGFERQFGVNHLAHFTLTALLLPTLLKSTSPAFNSRVVMLSSSGHRYSTVNLADPGLAQNYDAWTSYGQSKTANLWMANYIDRTYGSRGVHALAVHPGAIITPLYVHVQSVPSDMPHDWQTNPAAQASMQSCEQGASTSTWAATAPALEGTGGKYLCNCGIGGPAKNLSSILDPGYAPHAFDEEGEITLWNLSSELANVKIEM</sequence>
<comment type="similarity">
    <text evidence="1">Belongs to the short-chain dehydrogenases/reductases (SDR) family.</text>
</comment>
<evidence type="ECO:0008006" key="5">
    <source>
        <dbReference type="Google" id="ProtNLM"/>
    </source>
</evidence>
<dbReference type="InterPro" id="IPR002347">
    <property type="entry name" value="SDR_fam"/>
</dbReference>
<dbReference type="EMBL" id="JAAABM010000014">
    <property type="protein sequence ID" value="KAF7672916.1"/>
    <property type="molecule type" value="Genomic_DNA"/>
</dbReference>
<dbReference type="RefSeq" id="XP_038783259.1">
    <property type="nucleotide sequence ID" value="XM_038933914.1"/>
</dbReference>
<dbReference type="PANTHER" id="PTHR24320">
    <property type="entry name" value="RETINOL DEHYDROGENASE"/>
    <property type="match status" value="1"/>
</dbReference>
<dbReference type="AlphaFoldDB" id="A0A8H7AX23"/>
<dbReference type="GO" id="GO:0016491">
    <property type="term" value="F:oxidoreductase activity"/>
    <property type="evidence" value="ECO:0007669"/>
    <property type="project" value="UniProtKB-KW"/>
</dbReference>
<accession>A0A8H7AX23</accession>
<dbReference type="Proteomes" id="UP000596902">
    <property type="component" value="Unassembled WGS sequence"/>
</dbReference>
<dbReference type="Pfam" id="PF00106">
    <property type="entry name" value="adh_short"/>
    <property type="match status" value="1"/>
</dbReference>